<dbReference type="Pfam" id="PF08751">
    <property type="entry name" value="TrwC"/>
    <property type="match status" value="1"/>
</dbReference>
<dbReference type="Pfam" id="PF13604">
    <property type="entry name" value="AAA_30"/>
    <property type="match status" value="1"/>
</dbReference>
<dbReference type="NCBIfam" id="TIGR02760">
    <property type="entry name" value="TraI_TIGR"/>
    <property type="match status" value="1"/>
</dbReference>
<dbReference type="InterPro" id="IPR055570">
    <property type="entry name" value="DUF7146"/>
</dbReference>
<evidence type="ECO:0000256" key="1">
    <source>
        <dbReference type="SAM" id="MobiDB-lite"/>
    </source>
</evidence>
<keyword evidence="5" id="KW-0067">ATP-binding</keyword>
<evidence type="ECO:0000259" key="2">
    <source>
        <dbReference type="Pfam" id="PF08751"/>
    </source>
</evidence>
<dbReference type="NCBIfam" id="NF041492">
    <property type="entry name" value="MobF"/>
    <property type="match status" value="1"/>
</dbReference>
<dbReference type="InterPro" id="IPR014059">
    <property type="entry name" value="TraI/TrwC_relax"/>
</dbReference>
<feature type="domain" description="TrwC relaxase" evidence="2">
    <location>
        <begin position="14"/>
        <end position="314"/>
    </location>
</feature>
<dbReference type="SUPFAM" id="SSF52540">
    <property type="entry name" value="P-loop containing nucleoside triphosphate hydrolases"/>
    <property type="match status" value="2"/>
</dbReference>
<name>A0A090K2L1_9GAMM</name>
<feature type="region of interest" description="Disordered" evidence="1">
    <location>
        <begin position="1960"/>
        <end position="1982"/>
    </location>
</feature>
<dbReference type="Pfam" id="PF18340">
    <property type="entry name" value="TraI_2B"/>
    <property type="match status" value="1"/>
</dbReference>
<sequence length="1982" mass="221542">MLSLSPIRGGASGASNYYLAEEKNLHIPNTQFMTAEPNSPQNYYLAQSHQQETGTQWFGEIAKKEGIEGQPITEQKLEQVLRGELSENNVPRHGSEHRRTGYDLTFSAPKGASILGLVYGDTRILESHTNAVKTALTQMEKDVAQSRHVDGKTQENRYDNTQNLLFGLVPHKTSREEEPQIHTHALMANMTYSDNGELKNLATSTKQNEFELNGSYGRILANQKYYGMIYQSELGRDLEKMGYSIKSLGNGMIDIDGIPQNIINANSTRHQQILEHVDALGIDSSKAKDIAAQATRKAKAYTPEDSLLNDWQKKNEILGFDGLSFVASSFDKEKLEITENVIPQTAIDAIEKSLSHLGTHTSQLSYETILTMAAHDFSYGNHHDIIALKTLLDAKIKSGELIPLTSGDGTKNTDSGFLYTTKNAIEKEKQLIESTSSRTRGLSLTPNEKSLNDMALSDSHKDTVTNIFNSTKAVNVVSIAGSSQILSEALLHVGTESGRNVRFVTPNALTKQEHQKNVSRQAFSVTQWVKNQFRRDHVEQVNGFLSQPPQKHGKDQLIIVEHAHKLGLNEVQSLVDHAKAQQSKLVFLQNPNARQGYKAGNAMETLQKGDVTNIDWNHKKESNTHVMLHESAKKEDRHDVITQRYSELSIDERKNVALFSTGPRDTENLNLSIRNALDKAGELSEQRIRVDTFNPVYLSKEQQSIAKNYQVGMRMTEFVDKKPHHYEITKINSQSNTVVLKNEFGKEQAQSVGSKAFMDRQFSAAKPSTLEIAAGDSIAINGNLFGTALKKNDVVSVDKMSWYGISLKDQQGKSHLVSSNDLHHAPLDYGYAKPLSTLSDSKENIWVDMPSYTASKETLNELVSKDANTLTLFTDNTDKLDNQLGKSRHQPSAISTVMQSGHAIEKYLNAETKDALFHDVDVISKQLSQSLNKTHIEKAVSFAIGHISEQKAGFKHNELVMAAMLYSVNEMGMALTREQINDKLSELTDQGTLLSAQYNDGTRWTTKEAITVEREILTRFENGKDSLPPLATPREANQYLKQHDWLSEGQKEGITLLATTPDQFVGVQGFAGVGKSTMLEQGIALVHHVQELQNETPINVIGLAPTHAAVNELKDKGVVSQTSQSLLRDFLTGAVNPEKYNNTLFLLDESSMSSNRQMNDFGALVEQSGARAVMLGDMYQLQSKEAGKPFELAFKRGAINSVVMKDIKRQQDPTLLAAVHQVINKNPLSVMDNLKAQNPLATEQYHSIPEHATQNVISTYKNETGNMIKDKETAKSRLYGSAAAEYLARTPESRNNTLMIAYSHRERDLLASLIRPGLQKMNELDKNDHMVTRLRGVGATKEELKTMMPYKSGLIIHTQKNEYLLIDKVDKQNDLLSVTDMNTGESKAFLPKHHDHKMTTLWSQAQMPLSKGDKITWRKTDQLLALKGNTDLTVKDINNNALTMLDEKGKDITLDLNDMKSSHWDYRYTRTADMAQGATVKSVISVISSDAKLTNIRRGYIDITRASEHVKLFTDHEANTIKRWANNHDNNTSALETIEKTKEEYTRYFDTPNHPREDPKYKNEGVFSFPLYAKDVAERLTPYTESLATHLLGRPNASKSDRDYLAFGEGQSHIKVSLTGEYRGYYRDWTTGDKGNLINLIMSTQGVNYKEAIQQAQQYLDAPEKADITVNEMHNELTQTLPKQVGKLKALALDYWEKGRNIEGTPAQAYLEKATGEHITNHENIRFHSSVYSSETGFVYPALIAKLSNTDQQLEAIEITYLNNEGDKAELNTSTRLMGNKSTHSIAIHEGHNNDVSVIAVGIDTAIGFSKNNINDVDIIAVNNMHDIKTVNIESLREHIIIMTGNSPHTKASLITELTNTLLDKGHNITVITDTMNTLVDQNIITLQSDEVTKVINELANTDSGNNERINELVSDINKESDVSHTKGINEDNAHQKEINTTNEDSRNYNENAIEQYERSITASTHDISPEINERQLGDMER</sequence>
<gene>
    <name evidence="5" type="primary">traI</name>
    <name evidence="5" type="ORF">AWOD_p920_32</name>
</gene>
<keyword evidence="5" id="KW-0547">Nucleotide-binding</keyword>
<dbReference type="InterPro" id="IPR014862">
    <property type="entry name" value="TrwC"/>
</dbReference>
<dbReference type="HOGENOM" id="CLU_001748_2_1_6"/>
<dbReference type="SUPFAM" id="SSF55464">
    <property type="entry name" value="Origin of replication-binding domain, RBD-like"/>
    <property type="match status" value="1"/>
</dbReference>
<geneLocation type="plasmid" evidence="5 6">
    <name>pAWOD920</name>
</geneLocation>
<keyword evidence="5" id="KW-0347">Helicase</keyword>
<dbReference type="GO" id="GO:0004386">
    <property type="term" value="F:helicase activity"/>
    <property type="evidence" value="ECO:0007669"/>
    <property type="project" value="UniProtKB-KW"/>
</dbReference>
<dbReference type="InterPro" id="IPR014129">
    <property type="entry name" value="Conjug_relaxase_TraI"/>
</dbReference>
<dbReference type="NCBIfam" id="TIGR02686">
    <property type="entry name" value="relax_trwC"/>
    <property type="match status" value="1"/>
</dbReference>
<feature type="domain" description="DUF7146" evidence="4">
    <location>
        <begin position="1689"/>
        <end position="1786"/>
    </location>
</feature>
<keyword evidence="5" id="KW-0614">Plasmid</keyword>
<proteinExistence type="predicted"/>
<dbReference type="GO" id="GO:0016787">
    <property type="term" value="F:hydrolase activity"/>
    <property type="evidence" value="ECO:0007669"/>
    <property type="project" value="UniProtKB-KW"/>
</dbReference>
<organism evidence="5 6">
    <name type="scientific">Aliivibrio wodanis</name>
    <dbReference type="NCBI Taxonomy" id="80852"/>
    <lineage>
        <taxon>Bacteria</taxon>
        <taxon>Pseudomonadati</taxon>
        <taxon>Pseudomonadota</taxon>
        <taxon>Gammaproteobacteria</taxon>
        <taxon>Vibrionales</taxon>
        <taxon>Vibrionaceae</taxon>
        <taxon>Aliivibrio</taxon>
    </lineage>
</organism>
<dbReference type="OrthoDB" id="1634048at2"/>
<evidence type="ECO:0000259" key="4">
    <source>
        <dbReference type="Pfam" id="PF23639"/>
    </source>
</evidence>
<dbReference type="Pfam" id="PF23639">
    <property type="entry name" value="DUF7146"/>
    <property type="match status" value="1"/>
</dbReference>
<dbReference type="InterPro" id="IPR027417">
    <property type="entry name" value="P-loop_NTPase"/>
</dbReference>
<keyword evidence="5" id="KW-0378">Hydrolase</keyword>
<dbReference type="EMBL" id="LN554848">
    <property type="protein sequence ID" value="CED57958.1"/>
    <property type="molecule type" value="Genomic_DNA"/>
</dbReference>
<evidence type="ECO:0000313" key="6">
    <source>
        <dbReference type="Proteomes" id="UP000032427"/>
    </source>
</evidence>
<protein>
    <submittedName>
        <fullName evidence="5">Protein TraI (DNA helicase I)</fullName>
        <ecNumber evidence="5">3.6.1.-</ecNumber>
    </submittedName>
</protein>
<keyword evidence="6" id="KW-1185">Reference proteome</keyword>
<dbReference type="Gene3D" id="3.40.50.300">
    <property type="entry name" value="P-loop containing nucleotide triphosphate hydrolases"/>
    <property type="match status" value="1"/>
</dbReference>
<accession>A0A090K2L1</accession>
<dbReference type="EC" id="3.6.1.-" evidence="5"/>
<dbReference type="Proteomes" id="UP000032427">
    <property type="component" value="Plasmid pAWOD920"/>
</dbReference>
<reference evidence="6" key="1">
    <citation type="submission" date="2014-09" db="EMBL/GenBank/DDBJ databases">
        <authorList>
            <person name="Hjerde E."/>
        </authorList>
    </citation>
    <scope>NUCLEOTIDE SEQUENCE [LARGE SCALE GENOMIC DNA]</scope>
    <source>
        <strain evidence="6">06/09/139</strain>
        <plasmid evidence="6">pAWOD920</plasmid>
    </source>
</reference>
<dbReference type="KEGG" id="awd:AWOD_p920_32"/>
<dbReference type="GeneID" id="28543602"/>
<dbReference type="PATRIC" id="fig|80852.17.peg.4192"/>
<dbReference type="InterPro" id="IPR040668">
    <property type="entry name" value="TraI_2B"/>
</dbReference>
<evidence type="ECO:0000313" key="5">
    <source>
        <dbReference type="EMBL" id="CED57958.1"/>
    </source>
</evidence>
<evidence type="ECO:0000259" key="3">
    <source>
        <dbReference type="Pfam" id="PF18340"/>
    </source>
</evidence>
<feature type="domain" description="TraI 2B/2B-like" evidence="3">
    <location>
        <begin position="692"/>
        <end position="772"/>
    </location>
</feature>
<feature type="compositionally biased region" description="Basic and acidic residues" evidence="1">
    <location>
        <begin position="1968"/>
        <end position="1982"/>
    </location>
</feature>